<proteinExistence type="predicted"/>
<dbReference type="Proteomes" id="UP000593570">
    <property type="component" value="Unassembled WGS sequence"/>
</dbReference>
<gene>
    <name evidence="2" type="ORF">HZS61_008391</name>
</gene>
<dbReference type="AlphaFoldDB" id="A0A8H6H0G6"/>
<feature type="compositionally biased region" description="Basic and acidic residues" evidence="1">
    <location>
        <begin position="162"/>
        <end position="177"/>
    </location>
</feature>
<evidence type="ECO:0008006" key="4">
    <source>
        <dbReference type="Google" id="ProtNLM"/>
    </source>
</evidence>
<dbReference type="InterPro" id="IPR027417">
    <property type="entry name" value="P-loop_NTPase"/>
</dbReference>
<protein>
    <recommendedName>
        <fullName evidence="4">ATP-dependent DNA helicase PIF1</fullName>
    </recommendedName>
</protein>
<dbReference type="SUPFAM" id="SSF52540">
    <property type="entry name" value="P-loop containing nucleoside triphosphate hydrolases"/>
    <property type="match status" value="1"/>
</dbReference>
<dbReference type="SUPFAM" id="SSF53098">
    <property type="entry name" value="Ribonuclease H-like"/>
    <property type="match status" value="1"/>
</dbReference>
<reference evidence="2 3" key="1">
    <citation type="journal article" date="2020" name="bioRxiv">
        <title>A chromosome-scale genome assembly for the Fusarium oxysporum strain Fo5176 to establish a model Arabidopsis-fungal pathosystem.</title>
        <authorList>
            <person name="Fokkens L."/>
            <person name="Guo L."/>
            <person name="Dora S."/>
            <person name="Wang B."/>
            <person name="Ye K."/>
            <person name="Sanchez-Rodriguez C."/>
            <person name="Croll D."/>
        </authorList>
    </citation>
    <scope>NUCLEOTIDE SEQUENCE [LARGE SCALE GENOMIC DNA]</scope>
    <source>
        <strain evidence="2 3">Fo5176</strain>
    </source>
</reference>
<feature type="region of interest" description="Disordered" evidence="1">
    <location>
        <begin position="648"/>
        <end position="676"/>
    </location>
</feature>
<dbReference type="CDD" id="cd18809">
    <property type="entry name" value="SF1_C_RecD"/>
    <property type="match status" value="1"/>
</dbReference>
<comment type="caution">
    <text evidence="2">The sequence shown here is derived from an EMBL/GenBank/DDBJ whole genome shotgun (WGS) entry which is preliminary data.</text>
</comment>
<dbReference type="PANTHER" id="PTHR23274">
    <property type="entry name" value="DNA HELICASE-RELATED"/>
    <property type="match status" value="1"/>
</dbReference>
<feature type="compositionally biased region" description="Polar residues" evidence="1">
    <location>
        <begin position="93"/>
        <end position="102"/>
    </location>
</feature>
<sequence>MDFGLNPEESSTDLLFVVCARCGEERPKSAFRAKRQSAGQTKQCIDCRNQRVSHHSRSKVVLQTLRNIALRPSSPGRPATKRTDGDAGLSPPNERSGTQPTSPEKLRQLHTARSLFGEPISQPQVVLGTPIPPTQQSLRNFRTLAPSPTVQPTTNQIAFHKGGKDSQDDASKAEAKARQVAIQRDHRSRRRAGETVSLTPSISQLGVSAVTDEPGGADRLGRPVVQIKVNNVGPDSHMHWRPSDADIQPLAASWLCNGARGTVYDIGWAPGADPIQDSPCVIMMEFDKYNGPVFLTTPDGKKIVPILSVERDFLIGATFCARMQFPLIVCYAITVHKSQSITEDMIVTDLSCQDFQTGLSYVAVSRVETLEGLMLEAPFDRNHLVYGSPPDGMKMKMRDQELRKRQVLTQNPYMSHNTKNCHGNRSEKGVDWEAKARRIRCHGHIVNLAVQAFLFIDSKEAARAALEHIEDTDELAFGTDFSERIKPQRAQGWRRLGPLGKVHNISIHMRENDYRWNEFKKRAGRSLGLDNDTRWNSWFLLLDTTLNLQSYVEWYQKKYYQDLRDDYLTPDEWSALGETRAFLQPFWKITQLTEGRYATLDRSLFTMDVLHKHYTQAFQKHSGNATLRSCVAASWAVFDKYYQLTDESPARTGQEPVSEDDSSGAPPNSEDLDTTSKHLDKRAKWHTGTPIATRVLHNQVQSFVRTFGLVTIRIIISAFNVMTYSVENSGATDVVYKVFDQMSKWAVQGTAPAGQTIGGAAGSQVLAQGGDTFVVGVNM</sequence>
<dbReference type="EMBL" id="JACDXP010000002">
    <property type="protein sequence ID" value="KAF6528089.1"/>
    <property type="molecule type" value="Genomic_DNA"/>
</dbReference>
<name>A0A8H6H0G6_FUSOX</name>
<evidence type="ECO:0000313" key="2">
    <source>
        <dbReference type="EMBL" id="KAF6528089.1"/>
    </source>
</evidence>
<accession>A0A8H6H0G6</accession>
<feature type="region of interest" description="Disordered" evidence="1">
    <location>
        <begin position="145"/>
        <end position="196"/>
    </location>
</feature>
<organism evidence="2 3">
    <name type="scientific">Fusarium oxysporum f. sp. conglutinans</name>
    <dbReference type="NCBI Taxonomy" id="100902"/>
    <lineage>
        <taxon>Eukaryota</taxon>
        <taxon>Fungi</taxon>
        <taxon>Dikarya</taxon>
        <taxon>Ascomycota</taxon>
        <taxon>Pezizomycotina</taxon>
        <taxon>Sordariomycetes</taxon>
        <taxon>Hypocreomycetidae</taxon>
        <taxon>Hypocreales</taxon>
        <taxon>Nectriaceae</taxon>
        <taxon>Fusarium</taxon>
        <taxon>Fusarium oxysporum species complex</taxon>
    </lineage>
</organism>
<feature type="compositionally biased region" description="Polar residues" evidence="1">
    <location>
        <begin position="145"/>
        <end position="157"/>
    </location>
</feature>
<dbReference type="PANTHER" id="PTHR23274:SF11">
    <property type="entry name" value="ATP-DEPENDENT DNA HELICASE PIF1"/>
    <property type="match status" value="1"/>
</dbReference>
<dbReference type="InterPro" id="IPR012337">
    <property type="entry name" value="RNaseH-like_sf"/>
</dbReference>
<evidence type="ECO:0000313" key="3">
    <source>
        <dbReference type="Proteomes" id="UP000593570"/>
    </source>
</evidence>
<feature type="region of interest" description="Disordered" evidence="1">
    <location>
        <begin position="67"/>
        <end position="104"/>
    </location>
</feature>
<evidence type="ECO:0000256" key="1">
    <source>
        <dbReference type="SAM" id="MobiDB-lite"/>
    </source>
</evidence>